<dbReference type="Proteomes" id="UP000319663">
    <property type="component" value="Unassembled WGS sequence"/>
</dbReference>
<keyword evidence="2 5" id="KW-0812">Transmembrane</keyword>
<proteinExistence type="predicted"/>
<dbReference type="GO" id="GO:0016020">
    <property type="term" value="C:membrane"/>
    <property type="evidence" value="ECO:0007669"/>
    <property type="project" value="UniProtKB-SubCell"/>
</dbReference>
<accession>A0A507QNX7</accession>
<dbReference type="EMBL" id="VIFY01000159">
    <property type="protein sequence ID" value="TQB69331.1"/>
    <property type="molecule type" value="Genomic_DNA"/>
</dbReference>
<sequence length="147" mass="16193">MLPWIYPVRAIQIVFAIIVLGLTAYAVGEIFDSPNTINYVLFVSVWTWIATMYLFLAPAYFPVLANRIAILAVEAVTMVFWFAGFIALGAWLPSPSFCKGDLCNSLQAATVFGSFEWALFAVTTGVVIYNFRRNSKPAPPSTVNLGV</sequence>
<keyword evidence="8" id="KW-1185">Reference proteome</keyword>
<dbReference type="OrthoDB" id="2117453at2759"/>
<keyword evidence="3 5" id="KW-1133">Transmembrane helix</keyword>
<reference evidence="7 8" key="1">
    <citation type="submission" date="2019-06" db="EMBL/GenBank/DDBJ databases">
        <title>Wine fermentation using esterase from Monascus purpureus.</title>
        <authorList>
            <person name="Geng C."/>
            <person name="Zhang Y."/>
        </authorList>
    </citation>
    <scope>NUCLEOTIDE SEQUENCE [LARGE SCALE GENOMIC DNA]</scope>
    <source>
        <strain evidence="7">HQ1</strain>
    </source>
</reference>
<dbReference type="AlphaFoldDB" id="A0A507QNX7"/>
<name>A0A507QNX7_MONPU</name>
<dbReference type="InterPro" id="IPR008253">
    <property type="entry name" value="Marvel"/>
</dbReference>
<evidence type="ECO:0000259" key="6">
    <source>
        <dbReference type="Pfam" id="PF01284"/>
    </source>
</evidence>
<evidence type="ECO:0000256" key="4">
    <source>
        <dbReference type="ARBA" id="ARBA00023136"/>
    </source>
</evidence>
<feature type="transmembrane region" description="Helical" evidence="5">
    <location>
        <begin position="68"/>
        <end position="91"/>
    </location>
</feature>
<organism evidence="7 8">
    <name type="scientific">Monascus purpureus</name>
    <name type="common">Red mold</name>
    <name type="synonym">Monascus anka</name>
    <dbReference type="NCBI Taxonomy" id="5098"/>
    <lineage>
        <taxon>Eukaryota</taxon>
        <taxon>Fungi</taxon>
        <taxon>Dikarya</taxon>
        <taxon>Ascomycota</taxon>
        <taxon>Pezizomycotina</taxon>
        <taxon>Eurotiomycetes</taxon>
        <taxon>Eurotiomycetidae</taxon>
        <taxon>Eurotiales</taxon>
        <taxon>Aspergillaceae</taxon>
        <taxon>Monascus</taxon>
    </lineage>
</organism>
<gene>
    <name evidence="7" type="ORF">MPDQ_001986</name>
</gene>
<evidence type="ECO:0000256" key="2">
    <source>
        <dbReference type="ARBA" id="ARBA00022692"/>
    </source>
</evidence>
<evidence type="ECO:0000256" key="1">
    <source>
        <dbReference type="ARBA" id="ARBA00004141"/>
    </source>
</evidence>
<feature type="transmembrane region" description="Helical" evidence="5">
    <location>
        <begin position="111"/>
        <end position="131"/>
    </location>
</feature>
<comment type="caution">
    <text evidence="7">The sequence shown here is derived from an EMBL/GenBank/DDBJ whole genome shotgun (WGS) entry which is preliminary data.</text>
</comment>
<evidence type="ECO:0000313" key="8">
    <source>
        <dbReference type="Proteomes" id="UP000319663"/>
    </source>
</evidence>
<keyword evidence="4 5" id="KW-0472">Membrane</keyword>
<dbReference type="PANTHER" id="PTHR37451">
    <property type="entry name" value="MARVEL DOMAIN"/>
    <property type="match status" value="1"/>
</dbReference>
<feature type="transmembrane region" description="Helical" evidence="5">
    <location>
        <begin position="36"/>
        <end position="56"/>
    </location>
</feature>
<dbReference type="STRING" id="5098.A0A507QNX7"/>
<evidence type="ECO:0000256" key="3">
    <source>
        <dbReference type="ARBA" id="ARBA00022989"/>
    </source>
</evidence>
<dbReference type="PANTHER" id="PTHR37451:SF1">
    <property type="entry name" value="MARVEL DOMAIN-CONTAINING PROTEIN"/>
    <property type="match status" value="1"/>
</dbReference>
<evidence type="ECO:0000256" key="5">
    <source>
        <dbReference type="SAM" id="Phobius"/>
    </source>
</evidence>
<evidence type="ECO:0000313" key="7">
    <source>
        <dbReference type="EMBL" id="TQB69331.1"/>
    </source>
</evidence>
<feature type="domain" description="MARVEL" evidence="6">
    <location>
        <begin position="6"/>
        <end position="124"/>
    </location>
</feature>
<dbReference type="Pfam" id="PF01284">
    <property type="entry name" value="MARVEL"/>
    <property type="match status" value="1"/>
</dbReference>
<protein>
    <recommendedName>
        <fullName evidence="6">MARVEL domain-containing protein</fullName>
    </recommendedName>
</protein>
<comment type="subcellular location">
    <subcellularLocation>
        <location evidence="1">Membrane</location>
        <topology evidence="1">Multi-pass membrane protein</topology>
    </subcellularLocation>
</comment>